<evidence type="ECO:0000313" key="2">
    <source>
        <dbReference type="Proteomes" id="UP001732700"/>
    </source>
</evidence>
<keyword evidence="2" id="KW-1185">Reference proteome</keyword>
<dbReference type="Proteomes" id="UP001732700">
    <property type="component" value="Chromosome 2A"/>
</dbReference>
<accession>A0ACD5U7I3</accession>
<sequence length="193" mass="20757">MKGRKRHHCLSCCVLLAILTVLGILALVLYLLYRPLPPRVLTSPVEIGLEDFSLLPPSLTLSASVHVEVVNPSRSPFRYGETVTAVTYHGEPVGTTVVPAGAVGGRTTTWVAPLTEVDGVKVAENPHFAGDAVSGTLPFVAVVRLDGKALVLRVFEVSVTVEVVCYVQVYVFHGDSSSRCVATVRAGPQRKYY</sequence>
<reference evidence="1" key="1">
    <citation type="submission" date="2021-05" db="EMBL/GenBank/DDBJ databases">
        <authorList>
            <person name="Scholz U."/>
            <person name="Mascher M."/>
            <person name="Fiebig A."/>
        </authorList>
    </citation>
    <scope>NUCLEOTIDE SEQUENCE [LARGE SCALE GENOMIC DNA]</scope>
</reference>
<dbReference type="EnsemblPlants" id="AVESA.00010b.r2.2AG0197900.1">
    <property type="protein sequence ID" value="AVESA.00010b.r2.2AG0197900.1.CDS.1"/>
    <property type="gene ID" value="AVESA.00010b.r2.2AG0197900"/>
</dbReference>
<proteinExistence type="predicted"/>
<evidence type="ECO:0000313" key="1">
    <source>
        <dbReference type="EnsemblPlants" id="AVESA.00010b.r2.2AG0197900.1.CDS.1"/>
    </source>
</evidence>
<protein>
    <submittedName>
        <fullName evidence="1">Uncharacterized protein</fullName>
    </submittedName>
</protein>
<organism evidence="1 2">
    <name type="scientific">Avena sativa</name>
    <name type="common">Oat</name>
    <dbReference type="NCBI Taxonomy" id="4498"/>
    <lineage>
        <taxon>Eukaryota</taxon>
        <taxon>Viridiplantae</taxon>
        <taxon>Streptophyta</taxon>
        <taxon>Embryophyta</taxon>
        <taxon>Tracheophyta</taxon>
        <taxon>Spermatophyta</taxon>
        <taxon>Magnoliopsida</taxon>
        <taxon>Liliopsida</taxon>
        <taxon>Poales</taxon>
        <taxon>Poaceae</taxon>
        <taxon>BOP clade</taxon>
        <taxon>Pooideae</taxon>
        <taxon>Poodae</taxon>
        <taxon>Poeae</taxon>
        <taxon>Poeae Chloroplast Group 1 (Aveneae type)</taxon>
        <taxon>Aveninae</taxon>
        <taxon>Avena</taxon>
    </lineage>
</organism>
<name>A0ACD5U7I3_AVESA</name>
<reference evidence="1" key="2">
    <citation type="submission" date="2025-09" db="UniProtKB">
        <authorList>
            <consortium name="EnsemblPlants"/>
        </authorList>
    </citation>
    <scope>IDENTIFICATION</scope>
</reference>